<dbReference type="HAMAP" id="MF_00102">
    <property type="entry name" value="DapB"/>
    <property type="match status" value="1"/>
</dbReference>
<name>A0A7X9IKR2_9DELT</name>
<evidence type="ECO:0000256" key="9">
    <source>
        <dbReference type="ARBA" id="ARBA00037922"/>
    </source>
</evidence>
<evidence type="ECO:0000259" key="15">
    <source>
        <dbReference type="Pfam" id="PF05173"/>
    </source>
</evidence>
<comment type="catalytic activity">
    <reaction evidence="11 13">
        <text>(S)-2,3,4,5-tetrahydrodipicolinate + NADP(+) + H2O = (2S,4S)-4-hydroxy-2,3,4,5-tetrahydrodipicolinate + NADPH + H(+)</text>
        <dbReference type="Rhea" id="RHEA:35331"/>
        <dbReference type="ChEBI" id="CHEBI:15377"/>
        <dbReference type="ChEBI" id="CHEBI:15378"/>
        <dbReference type="ChEBI" id="CHEBI:16845"/>
        <dbReference type="ChEBI" id="CHEBI:57783"/>
        <dbReference type="ChEBI" id="CHEBI:58349"/>
        <dbReference type="ChEBI" id="CHEBI:67139"/>
        <dbReference type="EC" id="1.17.1.8"/>
    </reaction>
</comment>
<feature type="active site" description="Proton donor/acceptor" evidence="13">
    <location>
        <position position="152"/>
    </location>
</feature>
<comment type="caution">
    <text evidence="13">Was originally thought to be a dihydrodipicolinate reductase (DHDPR), catalyzing the conversion of dihydrodipicolinate to tetrahydrodipicolinate. However, it was shown in E.coli that the substrate of the enzymatic reaction is not dihydrodipicolinate (DHDP) but in fact (2S,4S)-4-hydroxy-2,3,4,5-tetrahydrodipicolinic acid (HTPA), the product released by the DapA-catalyzed reaction.</text>
</comment>
<dbReference type="EC" id="1.17.1.8" evidence="10 13"/>
<evidence type="ECO:0000256" key="2">
    <source>
        <dbReference type="ARBA" id="ARBA00022490"/>
    </source>
</evidence>
<dbReference type="PANTHER" id="PTHR20836:SF0">
    <property type="entry name" value="4-HYDROXY-TETRAHYDRODIPICOLINATE REDUCTASE 1, CHLOROPLASTIC-RELATED"/>
    <property type="match status" value="1"/>
</dbReference>
<dbReference type="PROSITE" id="PS01298">
    <property type="entry name" value="DAPB"/>
    <property type="match status" value="1"/>
</dbReference>
<evidence type="ECO:0000256" key="4">
    <source>
        <dbReference type="ARBA" id="ARBA00022857"/>
    </source>
</evidence>
<evidence type="ECO:0000259" key="14">
    <source>
        <dbReference type="Pfam" id="PF01113"/>
    </source>
</evidence>
<dbReference type="Gene3D" id="3.40.50.720">
    <property type="entry name" value="NAD(P)-binding Rossmann-like Domain"/>
    <property type="match status" value="1"/>
</dbReference>
<dbReference type="GO" id="GO:0016726">
    <property type="term" value="F:oxidoreductase activity, acting on CH or CH2 groups, NAD or NADP as acceptor"/>
    <property type="evidence" value="ECO:0007669"/>
    <property type="project" value="UniProtKB-UniRule"/>
</dbReference>
<dbReference type="CDD" id="cd02274">
    <property type="entry name" value="DHDPR_N"/>
    <property type="match status" value="1"/>
</dbReference>
<dbReference type="GO" id="GO:0051287">
    <property type="term" value="F:NAD binding"/>
    <property type="evidence" value="ECO:0007669"/>
    <property type="project" value="UniProtKB-UniRule"/>
</dbReference>
<protein>
    <recommendedName>
        <fullName evidence="10 13">4-hydroxy-tetrahydrodipicolinate reductase</fullName>
        <shortName evidence="13">HTPA reductase</shortName>
        <ecNumber evidence="10 13">1.17.1.8</ecNumber>
    </recommendedName>
</protein>
<dbReference type="InterPro" id="IPR022664">
    <property type="entry name" value="DapB_N_CS"/>
</dbReference>
<evidence type="ECO:0000256" key="5">
    <source>
        <dbReference type="ARBA" id="ARBA00022915"/>
    </source>
</evidence>
<dbReference type="InterPro" id="IPR036291">
    <property type="entry name" value="NAD(P)-bd_dom_sf"/>
</dbReference>
<keyword evidence="7 13" id="KW-0520">NAD</keyword>
<feature type="domain" description="Dihydrodipicolinate reductase N-terminal" evidence="14">
    <location>
        <begin position="8"/>
        <end position="122"/>
    </location>
</feature>
<feature type="binding site" evidence="13">
    <location>
        <begin position="13"/>
        <end position="18"/>
    </location>
    <ligand>
        <name>NAD(+)</name>
        <dbReference type="ChEBI" id="CHEBI:57540"/>
    </ligand>
</feature>
<evidence type="ECO:0000256" key="10">
    <source>
        <dbReference type="ARBA" id="ARBA00038983"/>
    </source>
</evidence>
<comment type="pathway">
    <text evidence="9 13">Amino-acid biosynthesis; L-lysine biosynthesis via DAP pathway; (S)-tetrahydrodipicolinate from L-aspartate: step 4/4.</text>
</comment>
<keyword evidence="2 13" id="KW-0963">Cytoplasm</keyword>
<evidence type="ECO:0000256" key="6">
    <source>
        <dbReference type="ARBA" id="ARBA00023002"/>
    </source>
</evidence>
<feature type="active site" description="Proton donor" evidence="13">
    <location>
        <position position="156"/>
    </location>
</feature>
<keyword evidence="4 13" id="KW-0521">NADP</keyword>
<dbReference type="GO" id="GO:0050661">
    <property type="term" value="F:NADP binding"/>
    <property type="evidence" value="ECO:0007669"/>
    <property type="project" value="UniProtKB-UniRule"/>
</dbReference>
<sequence>MMKEASLSVCLVGASGRMGAEIIKACSTSEKVVAGIVAPDDPLCGKCIPGIEHALTSSWEDSCDSCNIIIDFSSQAGTELALRCAIEKGVPVVSGTTGLSPTVQDAILKASEKVPILRASNFSVGVNLLFWLVGKAASALGPSFDIEIVETHHRMKKDSPSGTAISLADAVAKGRGVNLSDVLRCSREGKEAVRKEGEITVLGLRGGDVVGEHTVHFLGNHERVELTHRATNRAVFAIGALRAAKWLKDKKAGLYSMQDLLSSSF</sequence>
<feature type="binding site" evidence="13">
    <location>
        <position position="40"/>
    </location>
    <ligand>
        <name>NAD(+)</name>
        <dbReference type="ChEBI" id="CHEBI:57540"/>
    </ligand>
</feature>
<keyword evidence="5 13" id="KW-0220">Diaminopimelate biosynthesis</keyword>
<dbReference type="FunFam" id="3.30.360.10:FF:000004">
    <property type="entry name" value="4-hydroxy-tetrahydrodipicolinate reductase"/>
    <property type="match status" value="1"/>
</dbReference>
<evidence type="ECO:0000256" key="8">
    <source>
        <dbReference type="ARBA" id="ARBA00023154"/>
    </source>
</evidence>
<dbReference type="Pfam" id="PF05173">
    <property type="entry name" value="DapB_C"/>
    <property type="match status" value="1"/>
</dbReference>
<comment type="caution">
    <text evidence="16">The sequence shown here is derived from an EMBL/GenBank/DDBJ whole genome shotgun (WGS) entry which is preliminary data.</text>
</comment>
<comment type="subunit">
    <text evidence="13">Homotetramer.</text>
</comment>
<evidence type="ECO:0000313" key="17">
    <source>
        <dbReference type="Proteomes" id="UP000524246"/>
    </source>
</evidence>
<dbReference type="GO" id="GO:0005737">
    <property type="term" value="C:cytoplasm"/>
    <property type="evidence" value="ECO:0007669"/>
    <property type="project" value="UniProtKB-SubCell"/>
</dbReference>
<organism evidence="16 17">
    <name type="scientific">SAR324 cluster bacterium</name>
    <dbReference type="NCBI Taxonomy" id="2024889"/>
    <lineage>
        <taxon>Bacteria</taxon>
        <taxon>Deltaproteobacteria</taxon>
        <taxon>SAR324 cluster</taxon>
    </lineage>
</organism>
<dbReference type="SUPFAM" id="SSF51735">
    <property type="entry name" value="NAD(P)-binding Rossmann-fold domains"/>
    <property type="match status" value="1"/>
</dbReference>
<comment type="caution">
    <text evidence="13">Lacks conserved residue(s) required for the propagation of feature annotation.</text>
</comment>
<reference evidence="16 17" key="1">
    <citation type="journal article" date="2020" name="Biotechnol. Biofuels">
        <title>New insights from the biogas microbiome by comprehensive genome-resolved metagenomics of nearly 1600 species originating from multiple anaerobic digesters.</title>
        <authorList>
            <person name="Campanaro S."/>
            <person name="Treu L."/>
            <person name="Rodriguez-R L.M."/>
            <person name="Kovalovszki A."/>
            <person name="Ziels R.M."/>
            <person name="Maus I."/>
            <person name="Zhu X."/>
            <person name="Kougias P.G."/>
            <person name="Basile A."/>
            <person name="Luo G."/>
            <person name="Schluter A."/>
            <person name="Konstantinidis K.T."/>
            <person name="Angelidaki I."/>
        </authorList>
    </citation>
    <scope>NUCLEOTIDE SEQUENCE [LARGE SCALE GENOMIC DNA]</scope>
    <source>
        <strain evidence="16">AS27yjCOA_65</strain>
    </source>
</reference>
<evidence type="ECO:0000256" key="3">
    <source>
        <dbReference type="ARBA" id="ARBA00022605"/>
    </source>
</evidence>
<comment type="catalytic activity">
    <reaction evidence="12 13">
        <text>(S)-2,3,4,5-tetrahydrodipicolinate + NAD(+) + H2O = (2S,4S)-4-hydroxy-2,3,4,5-tetrahydrodipicolinate + NADH + H(+)</text>
        <dbReference type="Rhea" id="RHEA:35323"/>
        <dbReference type="ChEBI" id="CHEBI:15377"/>
        <dbReference type="ChEBI" id="CHEBI:15378"/>
        <dbReference type="ChEBI" id="CHEBI:16845"/>
        <dbReference type="ChEBI" id="CHEBI:57540"/>
        <dbReference type="ChEBI" id="CHEBI:57945"/>
        <dbReference type="ChEBI" id="CHEBI:67139"/>
        <dbReference type="EC" id="1.17.1.8"/>
    </reaction>
</comment>
<dbReference type="InterPro" id="IPR023940">
    <property type="entry name" value="DHDPR_bac"/>
</dbReference>
<dbReference type="InterPro" id="IPR000846">
    <property type="entry name" value="DapB_N"/>
</dbReference>
<dbReference type="NCBIfam" id="TIGR00036">
    <property type="entry name" value="dapB"/>
    <property type="match status" value="1"/>
</dbReference>
<feature type="binding site" evidence="13">
    <location>
        <begin position="162"/>
        <end position="163"/>
    </location>
    <ligand>
        <name>(S)-2,3,4,5-tetrahydrodipicolinate</name>
        <dbReference type="ChEBI" id="CHEBI:16845"/>
    </ligand>
</feature>
<dbReference type="GO" id="GO:0008839">
    <property type="term" value="F:4-hydroxy-tetrahydrodipicolinate reductase"/>
    <property type="evidence" value="ECO:0007669"/>
    <property type="project" value="UniProtKB-UniRule"/>
</dbReference>
<dbReference type="Pfam" id="PF01113">
    <property type="entry name" value="DapB_N"/>
    <property type="match status" value="1"/>
</dbReference>
<dbReference type="Proteomes" id="UP000524246">
    <property type="component" value="Unassembled WGS sequence"/>
</dbReference>
<keyword evidence="8 13" id="KW-0457">Lysine biosynthesis</keyword>
<keyword evidence="3 13" id="KW-0028">Amino-acid biosynthesis</keyword>
<evidence type="ECO:0000256" key="1">
    <source>
        <dbReference type="ARBA" id="ARBA00006642"/>
    </source>
</evidence>
<evidence type="ECO:0000313" key="16">
    <source>
        <dbReference type="EMBL" id="NMC63389.1"/>
    </source>
</evidence>
<evidence type="ECO:0000256" key="7">
    <source>
        <dbReference type="ARBA" id="ARBA00023027"/>
    </source>
</evidence>
<comment type="subcellular location">
    <subcellularLocation>
        <location evidence="13">Cytoplasm</location>
    </subcellularLocation>
</comment>
<feature type="binding site" evidence="13">
    <location>
        <begin position="119"/>
        <end position="122"/>
    </location>
    <ligand>
        <name>NAD(+)</name>
        <dbReference type="ChEBI" id="CHEBI:57540"/>
    </ligand>
</feature>
<dbReference type="SUPFAM" id="SSF55347">
    <property type="entry name" value="Glyceraldehyde-3-phosphate dehydrogenase-like, C-terminal domain"/>
    <property type="match status" value="1"/>
</dbReference>
<comment type="function">
    <text evidence="13">Catalyzes the conversion of 4-hydroxy-tetrahydrodipicolinate (HTPA) to tetrahydrodipicolinate.</text>
</comment>
<accession>A0A7X9IKR2</accession>
<dbReference type="InterPro" id="IPR022663">
    <property type="entry name" value="DapB_C"/>
</dbReference>
<feature type="domain" description="Dihydrodipicolinate reductase C-terminal" evidence="15">
    <location>
        <begin position="125"/>
        <end position="261"/>
    </location>
</feature>
<dbReference type="EMBL" id="JAAZON010000428">
    <property type="protein sequence ID" value="NMC63389.1"/>
    <property type="molecule type" value="Genomic_DNA"/>
</dbReference>
<proteinExistence type="inferred from homology"/>
<evidence type="ECO:0000256" key="13">
    <source>
        <dbReference type="HAMAP-Rule" id="MF_00102"/>
    </source>
</evidence>
<dbReference type="PIRSF" id="PIRSF000161">
    <property type="entry name" value="DHPR"/>
    <property type="match status" value="1"/>
</dbReference>
<feature type="binding site" evidence="13">
    <location>
        <position position="153"/>
    </location>
    <ligand>
        <name>(S)-2,3,4,5-tetrahydrodipicolinate</name>
        <dbReference type="ChEBI" id="CHEBI:16845"/>
    </ligand>
</feature>
<evidence type="ECO:0000256" key="11">
    <source>
        <dbReference type="ARBA" id="ARBA00049080"/>
    </source>
</evidence>
<feature type="binding site" evidence="13">
    <location>
        <begin position="95"/>
        <end position="97"/>
    </location>
    <ligand>
        <name>NAD(+)</name>
        <dbReference type="ChEBI" id="CHEBI:57540"/>
    </ligand>
</feature>
<gene>
    <name evidence="13" type="primary">dapB</name>
    <name evidence="16" type="ORF">GYA55_09520</name>
</gene>
<evidence type="ECO:0000256" key="12">
    <source>
        <dbReference type="ARBA" id="ARBA00049396"/>
    </source>
</evidence>
<dbReference type="Gene3D" id="3.30.360.10">
    <property type="entry name" value="Dihydrodipicolinate Reductase, domain 2"/>
    <property type="match status" value="1"/>
</dbReference>
<dbReference type="GO" id="GO:0009089">
    <property type="term" value="P:lysine biosynthetic process via diaminopimelate"/>
    <property type="evidence" value="ECO:0007669"/>
    <property type="project" value="UniProtKB-UniRule"/>
</dbReference>
<keyword evidence="6 13" id="KW-0560">Oxidoreductase</keyword>
<dbReference type="GO" id="GO:0019877">
    <property type="term" value="P:diaminopimelate biosynthetic process"/>
    <property type="evidence" value="ECO:0007669"/>
    <property type="project" value="UniProtKB-UniRule"/>
</dbReference>
<dbReference type="PANTHER" id="PTHR20836">
    <property type="entry name" value="DIHYDRODIPICOLINATE REDUCTASE"/>
    <property type="match status" value="1"/>
</dbReference>
<dbReference type="UniPathway" id="UPA00034">
    <property type="reaction ID" value="UER00018"/>
</dbReference>
<comment type="similarity">
    <text evidence="1 13">Belongs to the DapB family.</text>
</comment>
<dbReference type="AlphaFoldDB" id="A0A7X9IKR2"/>